<accession>A0A8S5TTD3</accession>
<protein>
    <submittedName>
        <fullName evidence="1">Trm112p-like protein</fullName>
    </submittedName>
</protein>
<reference evidence="1" key="1">
    <citation type="journal article" date="2021" name="Proc. Natl. Acad. Sci. U.S.A.">
        <title>A Catalog of Tens of Thousands of Viruses from Human Metagenomes Reveals Hidden Associations with Chronic Diseases.</title>
        <authorList>
            <person name="Tisza M.J."/>
            <person name="Buck C.B."/>
        </authorList>
    </citation>
    <scope>NUCLEOTIDE SEQUENCE</scope>
    <source>
        <strain evidence="1">Ctzm5103</strain>
    </source>
</reference>
<dbReference type="EMBL" id="BK015926">
    <property type="protein sequence ID" value="DAF85423.1"/>
    <property type="molecule type" value="Genomic_DNA"/>
</dbReference>
<organism evidence="1">
    <name type="scientific">Siphoviridae sp. ctzm5103</name>
    <dbReference type="NCBI Taxonomy" id="2825750"/>
    <lineage>
        <taxon>Viruses</taxon>
        <taxon>Duplodnaviria</taxon>
        <taxon>Heunggongvirae</taxon>
        <taxon>Uroviricota</taxon>
        <taxon>Caudoviricetes</taxon>
    </lineage>
</organism>
<proteinExistence type="predicted"/>
<name>A0A8S5TTD3_9CAUD</name>
<evidence type="ECO:0000313" key="1">
    <source>
        <dbReference type="EMBL" id="DAF85423.1"/>
    </source>
</evidence>
<sequence>MSNEFLWDQFCRLGEMIGDGLADEPDGAWIRKEYRQIAIVLGVAKPSDFRKTRKNHNKQINDFMTERLKIAACKKCGGKLKQTRSGSLRGKCDKCNLIYVLGKTKRT</sequence>